<feature type="region of interest" description="Disordered" evidence="9">
    <location>
        <begin position="634"/>
        <end position="660"/>
    </location>
</feature>
<protein>
    <submittedName>
        <fullName evidence="13">Multidrug resistance</fullName>
    </submittedName>
</protein>
<dbReference type="InterPro" id="IPR003593">
    <property type="entry name" value="AAA+_ATPase"/>
</dbReference>
<proteinExistence type="inferred from homology"/>
<dbReference type="AlphaFoldDB" id="A0A8H4PH27"/>
<keyword evidence="6" id="KW-0067">ATP-binding</keyword>
<organism evidence="13 14">
    <name type="scientific">Fusarium albosuccineum</name>
    <dbReference type="NCBI Taxonomy" id="1237068"/>
    <lineage>
        <taxon>Eukaryota</taxon>
        <taxon>Fungi</taxon>
        <taxon>Dikarya</taxon>
        <taxon>Ascomycota</taxon>
        <taxon>Pezizomycotina</taxon>
        <taxon>Sordariomycetes</taxon>
        <taxon>Hypocreomycetidae</taxon>
        <taxon>Hypocreales</taxon>
        <taxon>Nectriaceae</taxon>
        <taxon>Fusarium</taxon>
        <taxon>Fusarium decemcellulare species complex</taxon>
    </lineage>
</organism>
<evidence type="ECO:0000256" key="9">
    <source>
        <dbReference type="SAM" id="MobiDB-lite"/>
    </source>
</evidence>
<feature type="transmembrane region" description="Helical" evidence="10">
    <location>
        <begin position="817"/>
        <end position="842"/>
    </location>
</feature>
<dbReference type="InterPro" id="IPR017871">
    <property type="entry name" value="ABC_transporter-like_CS"/>
</dbReference>
<keyword evidence="8 10" id="KW-0472">Membrane</keyword>
<feature type="domain" description="ABC transmembrane type-1" evidence="12">
    <location>
        <begin position="61"/>
        <end position="351"/>
    </location>
</feature>
<reference evidence="13 14" key="1">
    <citation type="submission" date="2020-01" db="EMBL/GenBank/DDBJ databases">
        <title>Identification and distribution of gene clusters putatively required for synthesis of sphingolipid metabolism inhibitors in phylogenetically diverse species of the filamentous fungus Fusarium.</title>
        <authorList>
            <person name="Kim H.-S."/>
            <person name="Busman M."/>
            <person name="Brown D.W."/>
            <person name="Divon H."/>
            <person name="Uhlig S."/>
            <person name="Proctor R.H."/>
        </authorList>
    </citation>
    <scope>NUCLEOTIDE SEQUENCE [LARGE SCALE GENOMIC DNA]</scope>
    <source>
        <strain evidence="13 14">NRRL 20459</strain>
    </source>
</reference>
<name>A0A8H4PH27_9HYPO</name>
<dbReference type="PROSITE" id="PS50929">
    <property type="entry name" value="ABC_TM1F"/>
    <property type="match status" value="2"/>
</dbReference>
<dbReference type="Gene3D" id="1.20.1560.10">
    <property type="entry name" value="ABC transporter type 1, transmembrane domain"/>
    <property type="match status" value="1"/>
</dbReference>
<evidence type="ECO:0000256" key="4">
    <source>
        <dbReference type="ARBA" id="ARBA00022692"/>
    </source>
</evidence>
<dbReference type="Proteomes" id="UP000554235">
    <property type="component" value="Unassembled WGS sequence"/>
</dbReference>
<evidence type="ECO:0000256" key="6">
    <source>
        <dbReference type="ARBA" id="ARBA00022840"/>
    </source>
</evidence>
<dbReference type="CDD" id="cd18577">
    <property type="entry name" value="ABC_6TM_Pgp_ABCB1_D1_like"/>
    <property type="match status" value="1"/>
</dbReference>
<evidence type="ECO:0000256" key="8">
    <source>
        <dbReference type="ARBA" id="ARBA00023136"/>
    </source>
</evidence>
<feature type="domain" description="ABC transporter" evidence="11">
    <location>
        <begin position="386"/>
        <end position="630"/>
    </location>
</feature>
<feature type="domain" description="ABC transporter" evidence="11">
    <location>
        <begin position="1025"/>
        <end position="1266"/>
    </location>
</feature>
<evidence type="ECO:0000256" key="10">
    <source>
        <dbReference type="SAM" id="Phobius"/>
    </source>
</evidence>
<feature type="region of interest" description="Disordered" evidence="9">
    <location>
        <begin position="1"/>
        <end position="38"/>
    </location>
</feature>
<dbReference type="GO" id="GO:0090374">
    <property type="term" value="P:oligopeptide export from mitochondrion"/>
    <property type="evidence" value="ECO:0007669"/>
    <property type="project" value="TreeGrafter"/>
</dbReference>
<feature type="compositionally biased region" description="Polar residues" evidence="9">
    <location>
        <begin position="634"/>
        <end position="643"/>
    </location>
</feature>
<feature type="transmembrane region" description="Helical" evidence="10">
    <location>
        <begin position="183"/>
        <end position="203"/>
    </location>
</feature>
<dbReference type="SUPFAM" id="SSF90123">
    <property type="entry name" value="ABC transporter transmembrane region"/>
    <property type="match status" value="2"/>
</dbReference>
<evidence type="ECO:0000256" key="3">
    <source>
        <dbReference type="ARBA" id="ARBA00022448"/>
    </source>
</evidence>
<dbReference type="OrthoDB" id="6500128at2759"/>
<dbReference type="InterPro" id="IPR036640">
    <property type="entry name" value="ABC1_TM_sf"/>
</dbReference>
<feature type="transmembrane region" description="Helical" evidence="10">
    <location>
        <begin position="107"/>
        <end position="134"/>
    </location>
</feature>
<dbReference type="CDD" id="cd03249">
    <property type="entry name" value="ABC_MTABC3_MDL1_MDL2"/>
    <property type="match status" value="2"/>
</dbReference>
<dbReference type="InterPro" id="IPR003439">
    <property type="entry name" value="ABC_transporter-like_ATP-bd"/>
</dbReference>
<dbReference type="InterPro" id="IPR027417">
    <property type="entry name" value="P-loop_NTPase"/>
</dbReference>
<feature type="compositionally biased region" description="Basic and acidic residues" evidence="9">
    <location>
        <begin position="20"/>
        <end position="38"/>
    </location>
</feature>
<keyword evidence="4 10" id="KW-0812">Transmembrane</keyword>
<sequence length="1273" mass="139886">MGDHLEKKTSVEGTLVQDAAEQRNEEEQRSEPKEEEKPVGMGDYYRVFSFADRLDWTLNCISFVCSIASGAALPLMTVVFGQFTGKFSDFAGGRTDPSEFRDSTNKFVLWFIYLFVGKLVLTYVATITITISGIRTTRVLRQRFLEHMLRTEIWFYDTANIGSPATQITTNVTRINQGIAEKLTLLIQGLATFFASFIVAMAVQWKLTLITMSTIPFYFLVVGLGTAIDAPIEAKVTGAHSRGGAFAQEVLASIRTVHAFWAQDKMTTRYDEYLKEAHHHGNKKSLVFGLLSGITYFCIYCSNALAFWQGFRMYKSGEIDSVGTVLTVVLSVLMATISVALIYPQIPSIANAAAAASELFRIFDKPSLLDPLSEEGKKPEICQGHIELENVSFSYPSRPTAKVLQNLSLTLPAGKTTAIVGASGSGKSTMIGLLERWYNPTSGRLLIDGIDITQLNVKWLRTEIALVQQEPVLFRGTVFQNVAKGFSESQKALSEVEQRELVQEACKASFAHDFITQLEQGYDTYLSERGGTLSGGQKQRVAIARSVVSNPKILLLDEATSALDPTAERVVQKALSRVSENRTTVVIAHRLSTVREADNIAVISEGQVAEQGTHDELVALNSYYARLIKAQDLATSEDPSSTGAAKEGPSSEDSHEESLEMVRTVATEKDLEPQDDDNRRRDKSLISSLIIILREQKALLPLILIAVIGCVAAAATWPGQAILFAKLITVFSSLDPSTSKANLYSLMFFVLALGNFISYFIVGYIANYLSQHLTHQYRLELFKHIVNKDIEFFDRTENSSGALASVLSSVPTSLQELLSINIFVILIMIVNLVGSSCLALGYGWKLSLVMIFAGLPPLLASGFLKVRLETKLNDDNEVRFRESASLASEAVSSLRTVAALTAEADFLQEYSEDLGNIVRRSVKSMSISMIPYAFSQAIDFLVMALGFWYGSRLMANGEYSTEQFFLVFMGILFAGQAGAQMFAGSGSLTRAKGAANYLLQMREETSVVRETDENRDKGPDFSQPLSINDVRFNYKNRATKVLRGLSMNINPSQFVAFVGPSGCGKSTLISLLERYYDPTSGEIRVGGQNIKGLSPRLYRTQMSMVQQEPVLYEGTVRENIMMGLENPDSDSSEELVKEAARQANVLDFVSSLPEGFNTLCGTRGASFSGGQRQRIAIARALIRKPKLLLLDEATSALDTQSEQLVQEALEQTRKESGCSVVAVAHRLSTIRNADVIFVLVGGKIVETGTHEELQAQGGVYADMCLSQSLDGPS</sequence>
<comment type="caution">
    <text evidence="13">The sequence shown here is derived from an EMBL/GenBank/DDBJ whole genome shotgun (WGS) entry which is preliminary data.</text>
</comment>
<feature type="domain" description="ABC transmembrane type-1" evidence="12">
    <location>
        <begin position="704"/>
        <end position="990"/>
    </location>
</feature>
<evidence type="ECO:0000256" key="2">
    <source>
        <dbReference type="ARBA" id="ARBA00007577"/>
    </source>
</evidence>
<feature type="transmembrane region" description="Helical" evidence="10">
    <location>
        <begin position="56"/>
        <end position="80"/>
    </location>
</feature>
<evidence type="ECO:0000313" key="13">
    <source>
        <dbReference type="EMBL" id="KAF4472594.1"/>
    </source>
</evidence>
<keyword evidence="5" id="KW-0547">Nucleotide-binding</keyword>
<dbReference type="Pfam" id="PF00005">
    <property type="entry name" value="ABC_tran"/>
    <property type="match status" value="2"/>
</dbReference>
<dbReference type="GO" id="GO:0015421">
    <property type="term" value="F:ABC-type oligopeptide transporter activity"/>
    <property type="evidence" value="ECO:0007669"/>
    <property type="project" value="TreeGrafter"/>
</dbReference>
<feature type="transmembrane region" description="Helical" evidence="10">
    <location>
        <begin position="321"/>
        <end position="343"/>
    </location>
</feature>
<accession>A0A8H4PH27</accession>
<dbReference type="EMBL" id="JAADYS010000060">
    <property type="protein sequence ID" value="KAF4472594.1"/>
    <property type="molecule type" value="Genomic_DNA"/>
</dbReference>
<dbReference type="GO" id="GO:0016887">
    <property type="term" value="F:ATP hydrolysis activity"/>
    <property type="evidence" value="ECO:0007669"/>
    <property type="project" value="InterPro"/>
</dbReference>
<keyword evidence="14" id="KW-1185">Reference proteome</keyword>
<evidence type="ECO:0000256" key="7">
    <source>
        <dbReference type="ARBA" id="ARBA00022989"/>
    </source>
</evidence>
<dbReference type="PANTHER" id="PTHR43394:SF27">
    <property type="entry name" value="ATP-DEPENDENT TRANSLOCASE ABCB1-LIKE"/>
    <property type="match status" value="1"/>
</dbReference>
<dbReference type="SMART" id="SM00382">
    <property type="entry name" value="AAA"/>
    <property type="match status" value="2"/>
</dbReference>
<feature type="compositionally biased region" description="Basic and acidic residues" evidence="9">
    <location>
        <begin position="1"/>
        <end position="10"/>
    </location>
</feature>
<dbReference type="SUPFAM" id="SSF52540">
    <property type="entry name" value="P-loop containing nucleoside triphosphate hydrolases"/>
    <property type="match status" value="2"/>
</dbReference>
<dbReference type="CDD" id="cd18578">
    <property type="entry name" value="ABC_6TM_Pgp_ABCB1_D2_like"/>
    <property type="match status" value="1"/>
</dbReference>
<dbReference type="FunFam" id="3.40.50.300:FF:000251">
    <property type="entry name" value="ABC transporter B family member 19"/>
    <property type="match status" value="1"/>
</dbReference>
<feature type="transmembrane region" description="Helical" evidence="10">
    <location>
        <begin position="963"/>
        <end position="983"/>
    </location>
</feature>
<evidence type="ECO:0000313" key="14">
    <source>
        <dbReference type="Proteomes" id="UP000554235"/>
    </source>
</evidence>
<feature type="transmembrane region" description="Helical" evidence="10">
    <location>
        <begin position="929"/>
        <end position="951"/>
    </location>
</feature>
<evidence type="ECO:0000256" key="1">
    <source>
        <dbReference type="ARBA" id="ARBA00004141"/>
    </source>
</evidence>
<dbReference type="PANTHER" id="PTHR43394">
    <property type="entry name" value="ATP-DEPENDENT PERMEASE MDL1, MITOCHONDRIAL"/>
    <property type="match status" value="1"/>
</dbReference>
<dbReference type="PROSITE" id="PS50893">
    <property type="entry name" value="ABC_TRANSPORTER_2"/>
    <property type="match status" value="2"/>
</dbReference>
<dbReference type="PROSITE" id="PS00211">
    <property type="entry name" value="ABC_TRANSPORTER_1"/>
    <property type="match status" value="2"/>
</dbReference>
<keyword evidence="7 10" id="KW-1133">Transmembrane helix</keyword>
<dbReference type="Pfam" id="PF00664">
    <property type="entry name" value="ABC_membrane"/>
    <property type="match status" value="2"/>
</dbReference>
<feature type="transmembrane region" description="Helical" evidence="10">
    <location>
        <begin position="698"/>
        <end position="723"/>
    </location>
</feature>
<feature type="transmembrane region" description="Helical" evidence="10">
    <location>
        <begin position="743"/>
        <end position="769"/>
    </location>
</feature>
<feature type="transmembrane region" description="Helical" evidence="10">
    <location>
        <begin position="286"/>
        <end position="309"/>
    </location>
</feature>
<comment type="subcellular location">
    <subcellularLocation>
        <location evidence="1">Membrane</location>
        <topology evidence="1">Multi-pass membrane protein</topology>
    </subcellularLocation>
</comment>
<keyword evidence="3" id="KW-0813">Transport</keyword>
<evidence type="ECO:0000256" key="5">
    <source>
        <dbReference type="ARBA" id="ARBA00022741"/>
    </source>
</evidence>
<dbReference type="InterPro" id="IPR039421">
    <property type="entry name" value="Type_1_exporter"/>
</dbReference>
<dbReference type="FunFam" id="3.40.50.300:FF:000913">
    <property type="entry name" value="ABC multidrug transporter SitT"/>
    <property type="match status" value="1"/>
</dbReference>
<evidence type="ECO:0000259" key="12">
    <source>
        <dbReference type="PROSITE" id="PS50929"/>
    </source>
</evidence>
<dbReference type="GO" id="GO:0005524">
    <property type="term" value="F:ATP binding"/>
    <property type="evidence" value="ECO:0007669"/>
    <property type="project" value="UniProtKB-KW"/>
</dbReference>
<dbReference type="InterPro" id="IPR011527">
    <property type="entry name" value="ABC1_TM_dom"/>
</dbReference>
<feature type="transmembrane region" description="Helical" evidence="10">
    <location>
        <begin position="215"/>
        <end position="232"/>
    </location>
</feature>
<comment type="similarity">
    <text evidence="2">Belongs to the ABC transporter superfamily. ABCB family. Multidrug resistance exporter (TC 3.A.1.201) subfamily.</text>
</comment>
<evidence type="ECO:0000259" key="11">
    <source>
        <dbReference type="PROSITE" id="PS50893"/>
    </source>
</evidence>
<dbReference type="Gene3D" id="3.40.50.300">
    <property type="entry name" value="P-loop containing nucleotide triphosphate hydrolases"/>
    <property type="match status" value="2"/>
</dbReference>
<dbReference type="FunFam" id="1.20.1560.10:FF:000057">
    <property type="entry name" value="ABC multidrug transporter SitT"/>
    <property type="match status" value="1"/>
</dbReference>
<gene>
    <name evidence="13" type="ORF">FALBO_513</name>
</gene>
<dbReference type="GO" id="GO:0005743">
    <property type="term" value="C:mitochondrial inner membrane"/>
    <property type="evidence" value="ECO:0007669"/>
    <property type="project" value="TreeGrafter"/>
</dbReference>